<evidence type="ECO:0000313" key="2">
    <source>
        <dbReference type="Proteomes" id="UP001597011"/>
    </source>
</evidence>
<dbReference type="EMBL" id="JBHTIB010000015">
    <property type="protein sequence ID" value="MFD0837046.1"/>
    <property type="molecule type" value="Genomic_DNA"/>
</dbReference>
<organism evidence="1 2">
    <name type="scientific">Mariniflexile aquimaris</name>
    <dbReference type="NCBI Taxonomy" id="881009"/>
    <lineage>
        <taxon>Bacteria</taxon>
        <taxon>Pseudomonadati</taxon>
        <taxon>Bacteroidota</taxon>
        <taxon>Flavobacteriia</taxon>
        <taxon>Flavobacteriales</taxon>
        <taxon>Flavobacteriaceae</taxon>
        <taxon>Mariniflexile</taxon>
    </lineage>
</organism>
<dbReference type="GO" id="GO:0016829">
    <property type="term" value="F:lyase activity"/>
    <property type="evidence" value="ECO:0007669"/>
    <property type="project" value="UniProtKB-KW"/>
</dbReference>
<keyword evidence="1" id="KW-0456">Lyase</keyword>
<dbReference type="Proteomes" id="UP001597011">
    <property type="component" value="Unassembled WGS sequence"/>
</dbReference>
<dbReference type="RefSeq" id="WP_379943572.1">
    <property type="nucleotide sequence ID" value="NZ_JBHTIB010000015.1"/>
</dbReference>
<accession>A0ABW3BVB8</accession>
<proteinExistence type="predicted"/>
<evidence type="ECO:0000313" key="1">
    <source>
        <dbReference type="EMBL" id="MFD0837046.1"/>
    </source>
</evidence>
<sequence length="190" mass="22234">MTLEEFYEELSHVSATRKNRLQCAEMVLKDMSLFPKLIDIMFRVDDPTSSRAAWVFEFVCEEYIYAIIPYLDIFTSNLKSVHLDSSVRPMSKVCTFIANTYFSEQPNTLKKMLKPHHKERIIEASFDWLIKDEKVAPKAYAMETLYLFGKEYSWINPELAQILEQDYATQSAAYKARAKHILKKIKKQLG</sequence>
<protein>
    <submittedName>
        <fullName evidence="1">Adenylosuccinate lyase</fullName>
    </submittedName>
</protein>
<reference evidence="2" key="1">
    <citation type="journal article" date="2019" name="Int. J. Syst. Evol. Microbiol.">
        <title>The Global Catalogue of Microorganisms (GCM) 10K type strain sequencing project: providing services to taxonomists for standard genome sequencing and annotation.</title>
        <authorList>
            <consortium name="The Broad Institute Genomics Platform"/>
            <consortium name="The Broad Institute Genome Sequencing Center for Infectious Disease"/>
            <person name="Wu L."/>
            <person name="Ma J."/>
        </authorList>
    </citation>
    <scope>NUCLEOTIDE SEQUENCE [LARGE SCALE GENOMIC DNA]</scope>
    <source>
        <strain evidence="2">CCUG 60529</strain>
    </source>
</reference>
<comment type="caution">
    <text evidence="1">The sequence shown here is derived from an EMBL/GenBank/DDBJ whole genome shotgun (WGS) entry which is preliminary data.</text>
</comment>
<keyword evidence="2" id="KW-1185">Reference proteome</keyword>
<name>A0ABW3BVB8_9FLAO</name>
<gene>
    <name evidence="1" type="ORF">ACFQ0I_14795</name>
</gene>